<proteinExistence type="predicted"/>
<evidence type="ECO:0000313" key="2">
    <source>
        <dbReference type="Proteomes" id="UP000095280"/>
    </source>
</evidence>
<dbReference type="GO" id="GO:0004523">
    <property type="term" value="F:RNA-DNA hybrid ribonuclease activity"/>
    <property type="evidence" value="ECO:0007669"/>
    <property type="project" value="InterPro"/>
</dbReference>
<sequence length="488" mass="51178">CGSCHGLATTFADCYVCNTALCNTLTPSAIACFARSASTASGSNGSLVECATGVTTCYAYSVGLTKYAGCGVCNRNLTADCVVCSGSNGCNSIGPSNISCYYRNSVNLLANAGGGINGSVTECGLGIVTCYNYSAGSYSYGGCGSCTPLATQQYNCQTCSSGSFCNHAKPIQLYNSNGSTASNEFDVGLHLDGVKMAVLKELIDDHVPENWRENTTLGAAFADGYRPLLAQQVRSGSTAVIWTDGSVKDGCGYGGGATIAQWEPAAVEHLSAAGAHCSSFTAELTATREALSLALKAHRPELTIATDSLSAITALSAGPLSQTDSTAAECWDHQLDLQRRGTWVPAHCDVSGNEAADQAANRAAGLDQNRTPIQLSAAKAAIRRSRRALDAAVMGPAWPPPKDLTRRVQVLINQLRAGASVINGSTRHRMRLDTSPLCPDCGMEDTVEHLIYQCQSRDAWRAHSGTPTEDLMGNPAALLELLRRMGRI</sequence>
<evidence type="ECO:0000313" key="3">
    <source>
        <dbReference type="WBParaSite" id="maker-uti_cns_0017742-snap-gene-0.3-mRNA-1"/>
    </source>
</evidence>
<dbReference type="CDD" id="cd09276">
    <property type="entry name" value="Rnase_HI_RT_non_LTR"/>
    <property type="match status" value="1"/>
</dbReference>
<accession>A0A1I8IX54</accession>
<feature type="domain" description="RNase H type-1" evidence="1">
    <location>
        <begin position="235"/>
        <end position="365"/>
    </location>
</feature>
<evidence type="ECO:0000259" key="1">
    <source>
        <dbReference type="PROSITE" id="PS50879"/>
    </source>
</evidence>
<protein>
    <submittedName>
        <fullName evidence="3">RNase H domain-containing protein</fullName>
    </submittedName>
</protein>
<dbReference type="AlphaFoldDB" id="A0A1I8IX54"/>
<keyword evidence="2" id="KW-1185">Reference proteome</keyword>
<dbReference type="Proteomes" id="UP000095280">
    <property type="component" value="Unplaced"/>
</dbReference>
<organism evidence="2 3">
    <name type="scientific">Macrostomum lignano</name>
    <dbReference type="NCBI Taxonomy" id="282301"/>
    <lineage>
        <taxon>Eukaryota</taxon>
        <taxon>Metazoa</taxon>
        <taxon>Spiralia</taxon>
        <taxon>Lophotrochozoa</taxon>
        <taxon>Platyhelminthes</taxon>
        <taxon>Rhabditophora</taxon>
        <taxon>Macrostomorpha</taxon>
        <taxon>Macrostomida</taxon>
        <taxon>Macrostomidae</taxon>
        <taxon>Macrostomum</taxon>
    </lineage>
</organism>
<dbReference type="InterPro" id="IPR036397">
    <property type="entry name" value="RNaseH_sf"/>
</dbReference>
<dbReference type="GO" id="GO:0003676">
    <property type="term" value="F:nucleic acid binding"/>
    <property type="evidence" value="ECO:0007669"/>
    <property type="project" value="InterPro"/>
</dbReference>
<dbReference type="Pfam" id="PF00075">
    <property type="entry name" value="RNase_H"/>
    <property type="match status" value="1"/>
</dbReference>
<reference evidence="3" key="1">
    <citation type="submission" date="2016-11" db="UniProtKB">
        <authorList>
            <consortium name="WormBaseParasite"/>
        </authorList>
    </citation>
    <scope>IDENTIFICATION</scope>
</reference>
<dbReference type="Gene3D" id="3.30.420.10">
    <property type="entry name" value="Ribonuclease H-like superfamily/Ribonuclease H"/>
    <property type="match status" value="1"/>
</dbReference>
<dbReference type="InterPro" id="IPR012337">
    <property type="entry name" value="RNaseH-like_sf"/>
</dbReference>
<dbReference type="InterPro" id="IPR002156">
    <property type="entry name" value="RNaseH_domain"/>
</dbReference>
<dbReference type="PROSITE" id="PS50879">
    <property type="entry name" value="RNASE_H_1"/>
    <property type="match status" value="1"/>
</dbReference>
<name>A0A1I8IX54_9PLAT</name>
<dbReference type="SUPFAM" id="SSF53098">
    <property type="entry name" value="Ribonuclease H-like"/>
    <property type="match status" value="1"/>
</dbReference>
<dbReference type="WBParaSite" id="maker-uti_cns_0017742-snap-gene-0.3-mRNA-1">
    <property type="protein sequence ID" value="maker-uti_cns_0017742-snap-gene-0.3-mRNA-1"/>
    <property type="gene ID" value="maker-uti_cns_0017742-snap-gene-0.3"/>
</dbReference>